<dbReference type="SUPFAM" id="SSF48371">
    <property type="entry name" value="ARM repeat"/>
    <property type="match status" value="1"/>
</dbReference>
<dbReference type="Gene3D" id="1.25.10.10">
    <property type="entry name" value="Leucine-rich Repeat Variant"/>
    <property type="match status" value="1"/>
</dbReference>
<dbReference type="EMBL" id="JARBJD010000110">
    <property type="protein sequence ID" value="KAK2951995.1"/>
    <property type="molecule type" value="Genomic_DNA"/>
</dbReference>
<sequence length="694" mass="77064">MNTDNSQRAYSFDNEQTTQDDQNTSISLRGSKRTQFTPYQVQRQIQNDDTVTQQNILLDADETLSHLLDTMRGDDIDAISSVIGQLKLLLSRGEETVIQNFINSFVAASGIDALLAILSKTDDNNIIQQILYSLINISTIDTYSDSILLSGSLDILLRLSRSPDSAVSRETWWLLANCSYDNPDMSDFLFENGIISAVVHFLSLVLQLDIHTAVPHQQHLAMAFETFEPAILQCFRCLEYLLHSVSDIEILLSAVPHTSPLFRLLVCLLASNNQEIIAIDISVIFTLISTHSPFLNSFLAQLAPFFDADTQTSFVGIVCSIVSNFFPQIGASFHHLDIFQVFLRRRRSLVNDSSISVEQVRAERSLFQAIGRDIQSVITIITNCARLVMIFSTRDDDVFGEATHIQLLSSLVHGVLDICQLLLPKPASSPALSSANSILESLRNGQTSSIPPQFAPFTSVLQFEHSLAPIDIDTVASAQDGDRSVGYEHYIQKAQYQLLQFSGECMKNVFCTLSNCLIGSADIRHRLVLATFPQHPDGTGLPRFILEVLPLSTSENLLDLQSIVFNLSITDETVGLVLNASLVPAVFSRALDVYYNSEHPEHIGESHRILYGTIKYCLLAAEGEFREAVMNGTSSGQEGFVDGRFEGNRLLLQLKEAKYKEYLESRKSGFGAEQLRAEILELFSTSSGYSALFS</sequence>
<dbReference type="InterPro" id="IPR011989">
    <property type="entry name" value="ARM-like"/>
</dbReference>
<name>A0ABQ9XKJ7_9EUKA</name>
<comment type="caution">
    <text evidence="2">The sequence shown here is derived from an EMBL/GenBank/DDBJ whole genome shotgun (WGS) entry which is preliminary data.</text>
</comment>
<feature type="region of interest" description="Disordered" evidence="1">
    <location>
        <begin position="1"/>
        <end position="29"/>
    </location>
</feature>
<dbReference type="Proteomes" id="UP001281761">
    <property type="component" value="Unassembled WGS sequence"/>
</dbReference>
<accession>A0ABQ9XKJ7</accession>
<protein>
    <submittedName>
        <fullName evidence="2">Uncharacterized protein</fullName>
    </submittedName>
</protein>
<evidence type="ECO:0000256" key="1">
    <source>
        <dbReference type="SAM" id="MobiDB-lite"/>
    </source>
</evidence>
<reference evidence="2 3" key="1">
    <citation type="journal article" date="2022" name="bioRxiv">
        <title>Genomics of Preaxostyla Flagellates Illuminates Evolutionary Transitions and the Path Towards Mitochondrial Loss.</title>
        <authorList>
            <person name="Novak L.V.F."/>
            <person name="Treitli S.C."/>
            <person name="Pyrih J."/>
            <person name="Halakuc P."/>
            <person name="Pipaliya S.V."/>
            <person name="Vacek V."/>
            <person name="Brzon O."/>
            <person name="Soukal P."/>
            <person name="Eme L."/>
            <person name="Dacks J.B."/>
            <person name="Karnkowska A."/>
            <person name="Elias M."/>
            <person name="Hampl V."/>
        </authorList>
    </citation>
    <scope>NUCLEOTIDE SEQUENCE [LARGE SCALE GENOMIC DNA]</scope>
    <source>
        <strain evidence="2">NAU3</strain>
        <tissue evidence="2">Gut</tissue>
    </source>
</reference>
<evidence type="ECO:0000313" key="3">
    <source>
        <dbReference type="Proteomes" id="UP001281761"/>
    </source>
</evidence>
<gene>
    <name evidence="2" type="ORF">BLNAU_13095</name>
</gene>
<proteinExistence type="predicted"/>
<keyword evidence="3" id="KW-1185">Reference proteome</keyword>
<evidence type="ECO:0000313" key="2">
    <source>
        <dbReference type="EMBL" id="KAK2951995.1"/>
    </source>
</evidence>
<dbReference type="InterPro" id="IPR016024">
    <property type="entry name" value="ARM-type_fold"/>
</dbReference>
<organism evidence="2 3">
    <name type="scientific">Blattamonas nauphoetae</name>
    <dbReference type="NCBI Taxonomy" id="2049346"/>
    <lineage>
        <taxon>Eukaryota</taxon>
        <taxon>Metamonada</taxon>
        <taxon>Preaxostyla</taxon>
        <taxon>Oxymonadida</taxon>
        <taxon>Blattamonas</taxon>
    </lineage>
</organism>